<feature type="transmembrane region" description="Helical" evidence="1">
    <location>
        <begin position="32"/>
        <end position="61"/>
    </location>
</feature>
<evidence type="ECO:0000313" key="2">
    <source>
        <dbReference type="Proteomes" id="UP000035681"/>
    </source>
</evidence>
<dbReference type="Proteomes" id="UP000035681">
    <property type="component" value="Unplaced"/>
</dbReference>
<name>A0AAF5CZT7_STRER</name>
<keyword evidence="1" id="KW-1133">Transmembrane helix</keyword>
<keyword evidence="1" id="KW-0812">Transmembrane</keyword>
<sequence>SPIYYPYIFDYLFVQKGDSMDSWTWMNAVFYFYNYLLFFIVFCIVVFFSISLWILGFSLVFNDFPGFLLSIKNTCEIVGNSGFWSRDQTTKHKNFEIYEFWSRDQTTKHKNFEIYKFWSRDQTTRHKNFKIYKFWSGDQTTKHKNFEIYKFWSRDQTTEHKSSNIYKFWSRDQTTKHKNFKMYKLRSRDQTTKHKNSKIYKFWPRDQTTKHKNCNLDPSTAFYIESRFNILLN</sequence>
<dbReference type="WBParaSite" id="TCONS_00004182.p1">
    <property type="protein sequence ID" value="TCONS_00004182.p1"/>
    <property type="gene ID" value="XLOC_001291"/>
</dbReference>
<keyword evidence="2" id="KW-1185">Reference proteome</keyword>
<accession>A0AAF5CZT7</accession>
<keyword evidence="1" id="KW-0472">Membrane</keyword>
<proteinExistence type="predicted"/>
<evidence type="ECO:0000256" key="1">
    <source>
        <dbReference type="SAM" id="Phobius"/>
    </source>
</evidence>
<dbReference type="AlphaFoldDB" id="A0AAF5CZT7"/>
<evidence type="ECO:0000313" key="3">
    <source>
        <dbReference type="WBParaSite" id="TCONS_00004182.p1"/>
    </source>
</evidence>
<organism evidence="2 3">
    <name type="scientific">Strongyloides stercoralis</name>
    <name type="common">Threadworm</name>
    <dbReference type="NCBI Taxonomy" id="6248"/>
    <lineage>
        <taxon>Eukaryota</taxon>
        <taxon>Metazoa</taxon>
        <taxon>Ecdysozoa</taxon>
        <taxon>Nematoda</taxon>
        <taxon>Chromadorea</taxon>
        <taxon>Rhabditida</taxon>
        <taxon>Tylenchina</taxon>
        <taxon>Panagrolaimomorpha</taxon>
        <taxon>Strongyloidoidea</taxon>
        <taxon>Strongyloididae</taxon>
        <taxon>Strongyloides</taxon>
    </lineage>
</organism>
<protein>
    <submittedName>
        <fullName evidence="3">Uncharacterized protein</fullName>
    </submittedName>
</protein>
<reference evidence="3" key="1">
    <citation type="submission" date="2024-02" db="UniProtKB">
        <authorList>
            <consortium name="WormBaseParasite"/>
        </authorList>
    </citation>
    <scope>IDENTIFICATION</scope>
</reference>